<keyword evidence="3" id="KW-1185">Reference proteome</keyword>
<accession>A0A1R3JAS0</accession>
<proteinExistence type="predicted"/>
<dbReference type="Proteomes" id="UP000188268">
    <property type="component" value="Unassembled WGS sequence"/>
</dbReference>
<feature type="compositionally biased region" description="Basic and acidic residues" evidence="1">
    <location>
        <begin position="1"/>
        <end position="12"/>
    </location>
</feature>
<gene>
    <name evidence="2" type="ORF">CCACVL1_06953</name>
</gene>
<protein>
    <submittedName>
        <fullName evidence="2">Uncharacterized protein</fullName>
    </submittedName>
</protein>
<sequence>MAKNQNRQERKMRGNLTSASSSASHACNKIHLQ</sequence>
<feature type="region of interest" description="Disordered" evidence="1">
    <location>
        <begin position="1"/>
        <end position="33"/>
    </location>
</feature>
<evidence type="ECO:0000313" key="3">
    <source>
        <dbReference type="Proteomes" id="UP000188268"/>
    </source>
</evidence>
<name>A0A1R3JAS0_COCAP</name>
<organism evidence="2 3">
    <name type="scientific">Corchorus capsularis</name>
    <name type="common">Jute</name>
    <dbReference type="NCBI Taxonomy" id="210143"/>
    <lineage>
        <taxon>Eukaryota</taxon>
        <taxon>Viridiplantae</taxon>
        <taxon>Streptophyta</taxon>
        <taxon>Embryophyta</taxon>
        <taxon>Tracheophyta</taxon>
        <taxon>Spermatophyta</taxon>
        <taxon>Magnoliopsida</taxon>
        <taxon>eudicotyledons</taxon>
        <taxon>Gunneridae</taxon>
        <taxon>Pentapetalae</taxon>
        <taxon>rosids</taxon>
        <taxon>malvids</taxon>
        <taxon>Malvales</taxon>
        <taxon>Malvaceae</taxon>
        <taxon>Grewioideae</taxon>
        <taxon>Apeibeae</taxon>
        <taxon>Corchorus</taxon>
    </lineage>
</organism>
<evidence type="ECO:0000256" key="1">
    <source>
        <dbReference type="SAM" id="MobiDB-lite"/>
    </source>
</evidence>
<reference evidence="2 3" key="1">
    <citation type="submission" date="2013-09" db="EMBL/GenBank/DDBJ databases">
        <title>Corchorus capsularis genome sequencing.</title>
        <authorList>
            <person name="Alam M."/>
            <person name="Haque M.S."/>
            <person name="Islam M.S."/>
            <person name="Emdad E.M."/>
            <person name="Islam M.M."/>
            <person name="Ahmed B."/>
            <person name="Halim A."/>
            <person name="Hossen Q.M.M."/>
            <person name="Hossain M.Z."/>
            <person name="Ahmed R."/>
            <person name="Khan M.M."/>
            <person name="Islam R."/>
            <person name="Rashid M.M."/>
            <person name="Khan S.A."/>
            <person name="Rahman M.S."/>
            <person name="Alam M."/>
        </authorList>
    </citation>
    <scope>NUCLEOTIDE SEQUENCE [LARGE SCALE GENOMIC DNA]</scope>
    <source>
        <strain evidence="3">cv. CVL-1</strain>
        <tissue evidence="2">Whole seedling</tissue>
    </source>
</reference>
<dbReference type="AlphaFoldDB" id="A0A1R3JAS0"/>
<dbReference type="EMBL" id="AWWV01008263">
    <property type="protein sequence ID" value="OMO91931.1"/>
    <property type="molecule type" value="Genomic_DNA"/>
</dbReference>
<feature type="compositionally biased region" description="Polar residues" evidence="1">
    <location>
        <begin position="15"/>
        <end position="25"/>
    </location>
</feature>
<comment type="caution">
    <text evidence="2">The sequence shown here is derived from an EMBL/GenBank/DDBJ whole genome shotgun (WGS) entry which is preliminary data.</text>
</comment>
<dbReference type="Gramene" id="OMO91931">
    <property type="protein sequence ID" value="OMO91931"/>
    <property type="gene ID" value="CCACVL1_06953"/>
</dbReference>
<evidence type="ECO:0000313" key="2">
    <source>
        <dbReference type="EMBL" id="OMO91931.1"/>
    </source>
</evidence>